<dbReference type="RefSeq" id="XP_003172568.1">
    <property type="nucleotide sequence ID" value="XM_003172520.1"/>
</dbReference>
<name>E4UYJ4_ARTGP</name>
<dbReference type="HOGENOM" id="CLU_160118_0_0_1"/>
<keyword evidence="3" id="KW-1185">Reference proteome</keyword>
<evidence type="ECO:0000256" key="1">
    <source>
        <dbReference type="SAM" id="MobiDB-lite"/>
    </source>
</evidence>
<feature type="compositionally biased region" description="Polar residues" evidence="1">
    <location>
        <begin position="47"/>
        <end position="61"/>
    </location>
</feature>
<dbReference type="eggNOG" id="ENOG502RPZB">
    <property type="taxonomic scope" value="Eukaryota"/>
</dbReference>
<dbReference type="InParanoid" id="E4UYJ4"/>
<evidence type="ECO:0000313" key="2">
    <source>
        <dbReference type="EMBL" id="EFR02157.1"/>
    </source>
</evidence>
<organism evidence="3">
    <name type="scientific">Arthroderma gypseum (strain ATCC MYA-4604 / CBS 118893)</name>
    <name type="common">Microsporum gypseum</name>
    <dbReference type="NCBI Taxonomy" id="535722"/>
    <lineage>
        <taxon>Eukaryota</taxon>
        <taxon>Fungi</taxon>
        <taxon>Dikarya</taxon>
        <taxon>Ascomycota</taxon>
        <taxon>Pezizomycotina</taxon>
        <taxon>Eurotiomycetes</taxon>
        <taxon>Eurotiomycetidae</taxon>
        <taxon>Onygenales</taxon>
        <taxon>Arthrodermataceae</taxon>
        <taxon>Nannizzia</taxon>
    </lineage>
</organism>
<feature type="region of interest" description="Disordered" evidence="1">
    <location>
        <begin position="94"/>
        <end position="113"/>
    </location>
</feature>
<feature type="compositionally biased region" description="Polar residues" evidence="1">
    <location>
        <begin position="18"/>
        <end position="39"/>
    </location>
</feature>
<reference evidence="3" key="1">
    <citation type="journal article" date="2012" name="MBio">
        <title>Comparative genome analysis of Trichophyton rubrum and related dermatophytes reveals candidate genes involved in infection.</title>
        <authorList>
            <person name="Martinez D.A."/>
            <person name="Oliver B.G."/>
            <person name="Graeser Y."/>
            <person name="Goldberg J.M."/>
            <person name="Li W."/>
            <person name="Martinez-Rossi N.M."/>
            <person name="Monod M."/>
            <person name="Shelest E."/>
            <person name="Barton R.C."/>
            <person name="Birch E."/>
            <person name="Brakhage A.A."/>
            <person name="Chen Z."/>
            <person name="Gurr S.J."/>
            <person name="Heiman D."/>
            <person name="Heitman J."/>
            <person name="Kosti I."/>
            <person name="Rossi A."/>
            <person name="Saif S."/>
            <person name="Samalova M."/>
            <person name="Saunders C.W."/>
            <person name="Shea T."/>
            <person name="Summerbell R.C."/>
            <person name="Xu J."/>
            <person name="Young S."/>
            <person name="Zeng Q."/>
            <person name="Birren B.W."/>
            <person name="Cuomo C.A."/>
            <person name="White T.C."/>
        </authorList>
    </citation>
    <scope>NUCLEOTIDE SEQUENCE [LARGE SCALE GENOMIC DNA]</scope>
    <source>
        <strain evidence="3">ATCC MYA-4604 / CBS 118893</strain>
    </source>
</reference>
<proteinExistence type="predicted"/>
<accession>E4UYJ4</accession>
<dbReference type="AlphaFoldDB" id="E4UYJ4"/>
<gene>
    <name evidence="2" type="ORF">MGYG_05160</name>
</gene>
<evidence type="ECO:0000313" key="3">
    <source>
        <dbReference type="Proteomes" id="UP000002669"/>
    </source>
</evidence>
<dbReference type="EMBL" id="DS989825">
    <property type="protein sequence ID" value="EFR02157.1"/>
    <property type="molecule type" value="Genomic_DNA"/>
</dbReference>
<dbReference type="VEuPathDB" id="FungiDB:MGYG_05160"/>
<dbReference type="Proteomes" id="UP000002669">
    <property type="component" value="Unassembled WGS sequence"/>
</dbReference>
<protein>
    <submittedName>
        <fullName evidence="2">Uncharacterized protein</fullName>
    </submittedName>
</protein>
<feature type="region of interest" description="Disordered" evidence="1">
    <location>
        <begin position="1"/>
        <end position="66"/>
    </location>
</feature>
<dbReference type="GeneID" id="10027841"/>
<dbReference type="OrthoDB" id="4170625at2759"/>
<dbReference type="OMA" id="MSHHDRA"/>
<sequence length="113" mass="12209">MGPPSAQAADVKIRDDYSSISTANSPALTDITSVSSTDSAPLVKPKNASNKSSPTVPQAQHESPEERVARFMKFVENSTREEIPAMAQKYGPRVVGEGIPFDTDEKDSDKLWA</sequence>